<dbReference type="Proteomes" id="UP000464314">
    <property type="component" value="Chromosome"/>
</dbReference>
<evidence type="ECO:0000313" key="1">
    <source>
        <dbReference type="EMBL" id="QHQ60122.1"/>
    </source>
</evidence>
<keyword evidence="2" id="KW-1185">Reference proteome</keyword>
<evidence type="ECO:0000313" key="2">
    <source>
        <dbReference type="Proteomes" id="UP000464314"/>
    </source>
</evidence>
<proteinExistence type="predicted"/>
<accession>A0A6P1TJ57</accession>
<dbReference type="EMBL" id="CP048000">
    <property type="protein sequence ID" value="QHQ60122.1"/>
    <property type="molecule type" value="Genomic_DNA"/>
</dbReference>
<reference evidence="1 2" key="1">
    <citation type="submission" date="2020-01" db="EMBL/GenBank/DDBJ databases">
        <title>Genome analysis of Anaerocolumna sp. CBA3638.</title>
        <authorList>
            <person name="Kim J."/>
            <person name="Roh S.W."/>
        </authorList>
    </citation>
    <scope>NUCLEOTIDE SEQUENCE [LARGE SCALE GENOMIC DNA]</scope>
    <source>
        <strain evidence="1 2">CBA3638</strain>
    </source>
</reference>
<protein>
    <submittedName>
        <fullName evidence="1">Uncharacterized protein</fullName>
    </submittedName>
</protein>
<organism evidence="1 2">
    <name type="scientific">Anaerocolumna sedimenticola</name>
    <dbReference type="NCBI Taxonomy" id="2696063"/>
    <lineage>
        <taxon>Bacteria</taxon>
        <taxon>Bacillati</taxon>
        <taxon>Bacillota</taxon>
        <taxon>Clostridia</taxon>
        <taxon>Lachnospirales</taxon>
        <taxon>Lachnospiraceae</taxon>
        <taxon>Anaerocolumna</taxon>
    </lineage>
</organism>
<dbReference type="KEGG" id="anr:Ana3638_04425"/>
<gene>
    <name evidence="1" type="ORF">Ana3638_04425</name>
</gene>
<dbReference type="AlphaFoldDB" id="A0A6P1TJ57"/>
<sequence>MKPLDNYEKWLPLITKNAHFYLNNKELDEFNQITEEEAASQLKNLLEKPIANFTVMNELYFRARWAEVLRTIYHGDDLKLLEVATGDADMIPQVTSRTYPGSQYITANMNKNLNQSLFNKTKDLQLNMRVIEDDAAFIEKHLGTEYVDIIAFQHAANDVIQAILCDREGIDTIYSDWMETLPKMIEILQRETKEQTLEQHAKAPF</sequence>
<dbReference type="RefSeq" id="WP_161836958.1">
    <property type="nucleotide sequence ID" value="NZ_CP048000.1"/>
</dbReference>
<name>A0A6P1TJ57_9FIRM</name>